<dbReference type="PANTHER" id="PTHR47504:SF5">
    <property type="entry name" value="RIGHT ORIGIN-BINDING PROTEIN"/>
    <property type="match status" value="1"/>
</dbReference>
<dbReference type="SUPFAM" id="SSF55729">
    <property type="entry name" value="Acyl-CoA N-acyltransferases (Nat)"/>
    <property type="match status" value="1"/>
</dbReference>
<comment type="caution">
    <text evidence="7">The sequence shown here is derived from an EMBL/GenBank/DDBJ whole genome shotgun (WGS) entry which is preliminary data.</text>
</comment>
<feature type="domain" description="N-acetyltransferase" evidence="6">
    <location>
        <begin position="142"/>
        <end position="287"/>
    </location>
</feature>
<dbReference type="InterPro" id="IPR016181">
    <property type="entry name" value="Acyl_CoA_acyltransferase"/>
</dbReference>
<gene>
    <name evidence="7" type="ORF">LKD70_01870</name>
</gene>
<dbReference type="Gene3D" id="3.40.630.30">
    <property type="match status" value="1"/>
</dbReference>
<dbReference type="PRINTS" id="PR00032">
    <property type="entry name" value="HTHARAC"/>
</dbReference>
<keyword evidence="3" id="KW-0804">Transcription</keyword>
<evidence type="ECO:0000256" key="3">
    <source>
        <dbReference type="ARBA" id="ARBA00023163"/>
    </source>
</evidence>
<dbReference type="SMART" id="SM00342">
    <property type="entry name" value="HTH_ARAC"/>
    <property type="match status" value="1"/>
</dbReference>
<keyword evidence="1" id="KW-0805">Transcription regulation</keyword>
<dbReference type="PANTHER" id="PTHR47504">
    <property type="entry name" value="RIGHT ORIGIN-BINDING PROTEIN"/>
    <property type="match status" value="1"/>
</dbReference>
<feature type="region of interest" description="Disordered" evidence="4">
    <location>
        <begin position="286"/>
        <end position="322"/>
    </location>
</feature>
<dbReference type="EMBL" id="JAJEQX010000002">
    <property type="protein sequence ID" value="MCC2253199.1"/>
    <property type="molecule type" value="Genomic_DNA"/>
</dbReference>
<dbReference type="InterPro" id="IPR050959">
    <property type="entry name" value="MarA-like"/>
</dbReference>
<dbReference type="PROSITE" id="PS01124">
    <property type="entry name" value="HTH_ARAC_FAMILY_2"/>
    <property type="match status" value="1"/>
</dbReference>
<dbReference type="PROSITE" id="PS51186">
    <property type="entry name" value="GNAT"/>
    <property type="match status" value="1"/>
</dbReference>
<evidence type="ECO:0000256" key="1">
    <source>
        <dbReference type="ARBA" id="ARBA00023015"/>
    </source>
</evidence>
<evidence type="ECO:0000256" key="2">
    <source>
        <dbReference type="ARBA" id="ARBA00023125"/>
    </source>
</evidence>
<dbReference type="Proteomes" id="UP001198151">
    <property type="component" value="Unassembled WGS sequence"/>
</dbReference>
<dbReference type="SUPFAM" id="SSF46689">
    <property type="entry name" value="Homeodomain-like"/>
    <property type="match status" value="2"/>
</dbReference>
<accession>A0ABS8FWU0</accession>
<proteinExistence type="predicted"/>
<evidence type="ECO:0000259" key="6">
    <source>
        <dbReference type="PROSITE" id="PS51186"/>
    </source>
</evidence>
<feature type="domain" description="HTH araC/xylS-type" evidence="5">
    <location>
        <begin position="10"/>
        <end position="108"/>
    </location>
</feature>
<evidence type="ECO:0000256" key="4">
    <source>
        <dbReference type="SAM" id="MobiDB-lite"/>
    </source>
</evidence>
<evidence type="ECO:0000259" key="5">
    <source>
        <dbReference type="PROSITE" id="PS01124"/>
    </source>
</evidence>
<evidence type="ECO:0000313" key="7">
    <source>
        <dbReference type="EMBL" id="MCC2253199.1"/>
    </source>
</evidence>
<sequence>MQNRTVDMVSQAIFYIEDHLDEPLDLDTMAEKTCCSKYHLHRLFAKSAGMTLHSYVRRRRLTEAARMLVFSEKPVLEIALESGYESQQAFSDVFRKMYKITPARFRAAGAFYPLQLEISLEWKQKNKMRQTVQKEKGILTGDGIRYVVREDVSDWMELVYRSIDGYPRLDEKEYLENLYLHIENRSAVILRDAGEAAGIMGFSGDGRIDFLAVHPRYRSAGAGIEGIFVNWLADGVFRGKEISVTTFCAGDKADTGWRRTYLDLGFQRRELLTEYGYPVQRLVLPPKQKEEGKNDVEYRDDEYRESEYRESEYREGEHRDNK</sequence>
<dbReference type="Gene3D" id="1.10.10.60">
    <property type="entry name" value="Homeodomain-like"/>
    <property type="match status" value="2"/>
</dbReference>
<keyword evidence="8" id="KW-1185">Reference proteome</keyword>
<dbReference type="InterPro" id="IPR018062">
    <property type="entry name" value="HTH_AraC-typ_CS"/>
</dbReference>
<organism evidence="7 8">
    <name type="scientific">Ruminococcus turbiniformis</name>
    <dbReference type="NCBI Taxonomy" id="2881258"/>
    <lineage>
        <taxon>Bacteria</taxon>
        <taxon>Bacillati</taxon>
        <taxon>Bacillota</taxon>
        <taxon>Clostridia</taxon>
        <taxon>Eubacteriales</taxon>
        <taxon>Oscillospiraceae</taxon>
        <taxon>Ruminococcus</taxon>
    </lineage>
</organism>
<keyword evidence="2" id="KW-0238">DNA-binding</keyword>
<dbReference type="InterPro" id="IPR009057">
    <property type="entry name" value="Homeodomain-like_sf"/>
</dbReference>
<name>A0ABS8FWU0_9FIRM</name>
<dbReference type="InterPro" id="IPR020449">
    <property type="entry name" value="Tscrpt_reg_AraC-type_HTH"/>
</dbReference>
<dbReference type="RefSeq" id="WP_227706356.1">
    <property type="nucleotide sequence ID" value="NZ_JAJEQX010000002.1"/>
</dbReference>
<evidence type="ECO:0000313" key="8">
    <source>
        <dbReference type="Proteomes" id="UP001198151"/>
    </source>
</evidence>
<dbReference type="InterPro" id="IPR000182">
    <property type="entry name" value="GNAT_dom"/>
</dbReference>
<dbReference type="PROSITE" id="PS00041">
    <property type="entry name" value="HTH_ARAC_FAMILY_1"/>
    <property type="match status" value="1"/>
</dbReference>
<dbReference type="InterPro" id="IPR018060">
    <property type="entry name" value="HTH_AraC"/>
</dbReference>
<dbReference type="Pfam" id="PF12833">
    <property type="entry name" value="HTH_18"/>
    <property type="match status" value="1"/>
</dbReference>
<feature type="compositionally biased region" description="Basic and acidic residues" evidence="4">
    <location>
        <begin position="287"/>
        <end position="322"/>
    </location>
</feature>
<protein>
    <submittedName>
        <fullName evidence="7">Helix-turn-helix domain-containing protein</fullName>
    </submittedName>
</protein>
<reference evidence="7 8" key="1">
    <citation type="submission" date="2021-10" db="EMBL/GenBank/DDBJ databases">
        <title>Anaerobic single-cell dispensing facilitates the cultivation of human gut bacteria.</title>
        <authorList>
            <person name="Afrizal A."/>
        </authorList>
    </citation>
    <scope>NUCLEOTIDE SEQUENCE [LARGE SCALE GENOMIC DNA]</scope>
    <source>
        <strain evidence="7 8">CLA-AA-H200</strain>
    </source>
</reference>